<dbReference type="EMBL" id="CAADJA010000002">
    <property type="protein sequence ID" value="VFS48100.1"/>
    <property type="molecule type" value="Genomic_DNA"/>
</dbReference>
<dbReference type="PANTHER" id="PTHR31891">
    <property type="entry name" value="FORMAMIDASE C869.04-RELATED"/>
    <property type="match status" value="1"/>
</dbReference>
<reference evidence="2 4" key="3">
    <citation type="submission" date="2019-03" db="EMBL/GenBank/DDBJ databases">
        <authorList>
            <consortium name="Pathogen Informatics"/>
        </authorList>
    </citation>
    <scope>NUCLEOTIDE SEQUENCE [LARGE SCALE GENOMIC DNA]</scope>
    <source>
        <strain evidence="2 4">NCTC12282</strain>
    </source>
</reference>
<dbReference type="Gene3D" id="3.10.28.20">
    <property type="entry name" value="Acetamidase/Formamidase-like domains"/>
    <property type="match status" value="1"/>
</dbReference>
<proteinExistence type="predicted"/>
<keyword evidence="2" id="KW-0378">Hydrolase</keyword>
<accession>A0A2C6DLS8</accession>
<dbReference type="Pfam" id="PF03069">
    <property type="entry name" value="FmdA_AmdA"/>
    <property type="match status" value="2"/>
</dbReference>
<dbReference type="Gene3D" id="2.60.120.580">
    <property type="entry name" value="Acetamidase/Formamidase-like domains"/>
    <property type="match status" value="1"/>
</dbReference>
<dbReference type="GO" id="GO:0004328">
    <property type="term" value="F:formamidase activity"/>
    <property type="evidence" value="ECO:0007669"/>
    <property type="project" value="UniProtKB-EC"/>
</dbReference>
<dbReference type="PANTHER" id="PTHR31891:SF1">
    <property type="entry name" value="FORMAMIDASE C869.04-RELATED"/>
    <property type="match status" value="1"/>
</dbReference>
<dbReference type="RefSeq" id="WP_029093217.1">
    <property type="nucleotide sequence ID" value="NZ_CAADJA010000002.1"/>
</dbReference>
<reference evidence="3" key="2">
    <citation type="submission" date="2017-09" db="EMBL/GenBank/DDBJ databases">
        <title>FDA dAtabase for Regulatory Grade micrObial Sequences (FDA-ARGOS): Supporting development and validation of Infectious Disease Dx tests.</title>
        <authorList>
            <person name="Minogue T."/>
            <person name="Wolcott M."/>
            <person name="Wasieloski L."/>
            <person name="Aguilar W."/>
            <person name="Moore D."/>
            <person name="Tallon L."/>
            <person name="Sadzewicz L."/>
            <person name="Ott S."/>
            <person name="Zhao X."/>
            <person name="Nagaraj S."/>
            <person name="Vavikolanu K."/>
            <person name="Aluvathingal J."/>
            <person name="Nadendla S."/>
            <person name="Sichtig H."/>
        </authorList>
    </citation>
    <scope>NUCLEOTIDE SEQUENCE [LARGE SCALE GENOMIC DNA]</scope>
    <source>
        <strain evidence="3">FDAARGOS_387</strain>
    </source>
</reference>
<sequence length="299" mass="31367">MLTITRENLVYSMSADNRPVCRVAANTDICFHTCDCFEDQIESENTPFNALDWSRVNPATGPVYIEGADVGDILKISIKRVTITAKQAVMVTVSQLGVLGDELTQPEVKIVPLKEGKAMLPGGVEVAINPMIGVIGVAPAGEGISCGTPDKHGGNMDCKVIREGATLWLPVNVPGGLLALGDLHAGMGDGEVSGCGLEAAGEVVLSVEVVKGQCYPLPMVSDSQAVYTIASELKLDDAATSASKNMAKLLVEKGGLTQSDAISLMSIAGDLQVCQVVDPLKTCRFALPVEVMDQLGIKL</sequence>
<keyword evidence="3" id="KW-1185">Reference proteome</keyword>
<dbReference type="STRING" id="1111728.GCA_000427805_00618"/>
<dbReference type="EMBL" id="PDDX01000001">
    <property type="protein sequence ID" value="PHI29714.1"/>
    <property type="molecule type" value="Genomic_DNA"/>
</dbReference>
<evidence type="ECO:0000313" key="3">
    <source>
        <dbReference type="Proteomes" id="UP000224974"/>
    </source>
</evidence>
<dbReference type="AlphaFoldDB" id="A0A2C6DLS8"/>
<dbReference type="OrthoDB" id="9785236at2"/>
<evidence type="ECO:0000313" key="1">
    <source>
        <dbReference type="EMBL" id="PHI29714.1"/>
    </source>
</evidence>
<dbReference type="EC" id="3.5.1.49" evidence="2"/>
<dbReference type="Proteomes" id="UP000224974">
    <property type="component" value="Unassembled WGS sequence"/>
</dbReference>
<dbReference type="Proteomes" id="UP000373449">
    <property type="component" value="Unassembled WGS sequence"/>
</dbReference>
<evidence type="ECO:0000313" key="2">
    <source>
        <dbReference type="EMBL" id="VFS48100.1"/>
    </source>
</evidence>
<evidence type="ECO:0000313" key="4">
    <source>
        <dbReference type="Proteomes" id="UP000373449"/>
    </source>
</evidence>
<reference evidence="1" key="1">
    <citation type="submission" date="2017-09" db="EMBL/GenBank/DDBJ databases">
        <title>FDA dAtabase for Regulatory Grade micrObial Sequences (FDA-ARGOS): Supporting development and validation of Infectious Disease Dx tests.</title>
        <authorList>
            <person name="Minogue T."/>
            <person name="Wolcott M."/>
            <person name="Wasieloski L."/>
            <person name="Aguilar W."/>
            <person name="Moore D."/>
            <person name="Tallon L.J."/>
            <person name="Sadzewicz L."/>
            <person name="Ott S."/>
            <person name="Zhao X."/>
            <person name="Nagaraj S."/>
            <person name="Vavikolanu K."/>
            <person name="Aluvathingal J."/>
            <person name="Nadendla S."/>
            <person name="Sichtig H."/>
        </authorList>
    </citation>
    <scope>NUCLEOTIDE SEQUENCE</scope>
    <source>
        <strain evidence="1">FDAARGOS_387</strain>
    </source>
</reference>
<dbReference type="SUPFAM" id="SSF141130">
    <property type="entry name" value="Acetamidase/Formamidase-like"/>
    <property type="match status" value="1"/>
</dbReference>
<dbReference type="InterPro" id="IPR004304">
    <property type="entry name" value="FmdA_AmdA"/>
</dbReference>
<protein>
    <submittedName>
        <fullName evidence="1">Acetamidase</fullName>
    </submittedName>
    <submittedName>
        <fullName evidence="2">Formamidase</fullName>
        <ecNumber evidence="2">3.5.1.49</ecNumber>
    </submittedName>
</protein>
<organism evidence="1 3">
    <name type="scientific">Budvicia aquatica</name>
    <dbReference type="NCBI Taxonomy" id="82979"/>
    <lineage>
        <taxon>Bacteria</taxon>
        <taxon>Pseudomonadati</taxon>
        <taxon>Pseudomonadota</taxon>
        <taxon>Gammaproteobacteria</taxon>
        <taxon>Enterobacterales</taxon>
        <taxon>Budviciaceae</taxon>
        <taxon>Budvicia</taxon>
    </lineage>
</organism>
<name>A0A2C6DLS8_9GAMM</name>
<gene>
    <name evidence="2" type="primary">fmdA</name>
    <name evidence="1" type="ORF">CRN84_10385</name>
    <name evidence="2" type="ORF">NCTC12282_03013</name>
</gene>
<dbReference type="Gene3D" id="2.40.10.120">
    <property type="match status" value="1"/>
</dbReference>